<evidence type="ECO:0000313" key="3">
    <source>
        <dbReference type="Proteomes" id="UP000746690"/>
    </source>
</evidence>
<name>A0ABX1RVW2_9FLAO</name>
<dbReference type="InterPro" id="IPR002347">
    <property type="entry name" value="SDR_fam"/>
</dbReference>
<evidence type="ECO:0000313" key="2">
    <source>
        <dbReference type="EMBL" id="NMH87687.1"/>
    </source>
</evidence>
<comment type="similarity">
    <text evidence="1">Belongs to the short-chain dehydrogenases/reductases (SDR) family.</text>
</comment>
<dbReference type="SUPFAM" id="SSF51735">
    <property type="entry name" value="NAD(P)-binding Rossmann-fold domains"/>
    <property type="match status" value="1"/>
</dbReference>
<dbReference type="CDD" id="cd05374">
    <property type="entry name" value="17beta-HSD-like_SDR_c"/>
    <property type="match status" value="1"/>
</dbReference>
<comment type="caution">
    <text evidence="2">The sequence shown here is derived from an EMBL/GenBank/DDBJ whole genome shotgun (WGS) entry which is preliminary data.</text>
</comment>
<evidence type="ECO:0000256" key="1">
    <source>
        <dbReference type="RuleBase" id="RU000363"/>
    </source>
</evidence>
<keyword evidence="3" id="KW-1185">Reference proteome</keyword>
<reference evidence="2 3" key="1">
    <citation type="submission" date="2020-04" db="EMBL/GenBank/DDBJ databases">
        <title>A Flavivirga sp. nov.</title>
        <authorList>
            <person name="Sun X."/>
        </authorList>
    </citation>
    <scope>NUCLEOTIDE SEQUENCE [LARGE SCALE GENOMIC DNA]</scope>
    <source>
        <strain evidence="2 3">Y03</strain>
    </source>
</reference>
<dbReference type="InterPro" id="IPR051911">
    <property type="entry name" value="SDR_oxidoreductase"/>
</dbReference>
<dbReference type="EMBL" id="JABBHF010000004">
    <property type="protein sequence ID" value="NMH87687.1"/>
    <property type="molecule type" value="Genomic_DNA"/>
</dbReference>
<dbReference type="PRINTS" id="PR00081">
    <property type="entry name" value="GDHRDH"/>
</dbReference>
<accession>A0ABX1RVW2</accession>
<dbReference type="PANTHER" id="PTHR43976:SF9">
    <property type="entry name" value="OXIDOREDUCTASE"/>
    <property type="match status" value="1"/>
</dbReference>
<organism evidence="2 3">
    <name type="scientific">Flavivirga algicola</name>
    <dbReference type="NCBI Taxonomy" id="2729136"/>
    <lineage>
        <taxon>Bacteria</taxon>
        <taxon>Pseudomonadati</taxon>
        <taxon>Bacteroidota</taxon>
        <taxon>Flavobacteriia</taxon>
        <taxon>Flavobacteriales</taxon>
        <taxon>Flavobacteriaceae</taxon>
        <taxon>Flavivirga</taxon>
    </lineage>
</organism>
<proteinExistence type="inferred from homology"/>
<dbReference type="PROSITE" id="PS00061">
    <property type="entry name" value="ADH_SHORT"/>
    <property type="match status" value="1"/>
</dbReference>
<sequence length="289" mass="32199">MKKAIITGSSSGFGYLSTLTLARNGYKVWATMRDSNGKNSNKKKEFEELAIKENLSITVAELDITNDVSVKELSERIIKEEGNLDILINNAGIMYVGITEAYSLEQVQEQFDTNFFGVIRTSKTFLPLLKKSKDATIINISSLAGRLVFPYFGVYCASKFALEAYSEALSYELKPLGVDVSIIEPGPFPTRLLHSGPKEEDTLTLDTYGDMKTVPSAMLQNFGEFFKSEDAPNPQDIADSILEILHMEKGQRPIRKVTGIDYGTNELNKNISPIQENHIKNNLQMGHLI</sequence>
<gene>
    <name evidence="2" type="ORF">HHX25_09240</name>
</gene>
<dbReference type="PANTHER" id="PTHR43976">
    <property type="entry name" value="SHORT CHAIN DEHYDROGENASE"/>
    <property type="match status" value="1"/>
</dbReference>
<dbReference type="Gene3D" id="3.40.50.720">
    <property type="entry name" value="NAD(P)-binding Rossmann-like Domain"/>
    <property type="match status" value="1"/>
</dbReference>
<dbReference type="PRINTS" id="PR00080">
    <property type="entry name" value="SDRFAMILY"/>
</dbReference>
<dbReference type="RefSeq" id="WP_169672429.1">
    <property type="nucleotide sequence ID" value="NZ_JABBHF010000004.1"/>
</dbReference>
<dbReference type="Pfam" id="PF00106">
    <property type="entry name" value="adh_short"/>
    <property type="match status" value="1"/>
</dbReference>
<dbReference type="Proteomes" id="UP000746690">
    <property type="component" value="Unassembled WGS sequence"/>
</dbReference>
<dbReference type="InterPro" id="IPR036291">
    <property type="entry name" value="NAD(P)-bd_dom_sf"/>
</dbReference>
<dbReference type="InterPro" id="IPR020904">
    <property type="entry name" value="Sc_DH/Rdtase_CS"/>
</dbReference>
<protein>
    <submittedName>
        <fullName evidence="2">SDR family oxidoreductase</fullName>
    </submittedName>
</protein>